<accession>A0AAW7X6Q3</accession>
<dbReference type="RefSeq" id="WP_303492878.1">
    <property type="nucleotide sequence ID" value="NZ_JAUOPB010000008.1"/>
</dbReference>
<dbReference type="EMBL" id="JAUOPB010000008">
    <property type="protein sequence ID" value="MDO6423114.1"/>
    <property type="molecule type" value="Genomic_DNA"/>
</dbReference>
<proteinExistence type="predicted"/>
<reference evidence="1" key="1">
    <citation type="submission" date="2023-07" db="EMBL/GenBank/DDBJ databases">
        <title>Genome content predicts the carbon catabolic preferences of heterotrophic bacteria.</title>
        <authorList>
            <person name="Gralka M."/>
        </authorList>
    </citation>
    <scope>NUCLEOTIDE SEQUENCE</scope>
    <source>
        <strain evidence="1">I3M17_2</strain>
    </source>
</reference>
<dbReference type="AlphaFoldDB" id="A0AAW7X6Q3"/>
<name>A0AAW7X6Q3_9GAMM</name>
<evidence type="ECO:0008006" key="3">
    <source>
        <dbReference type="Google" id="ProtNLM"/>
    </source>
</evidence>
<evidence type="ECO:0000313" key="1">
    <source>
        <dbReference type="EMBL" id="MDO6423114.1"/>
    </source>
</evidence>
<dbReference type="PROSITE" id="PS51257">
    <property type="entry name" value="PROKAR_LIPOPROTEIN"/>
    <property type="match status" value="1"/>
</dbReference>
<gene>
    <name evidence="1" type="ORF">Q4521_11575</name>
</gene>
<protein>
    <recommendedName>
        <fullName evidence="3">Lipoprotein</fullName>
    </recommendedName>
</protein>
<comment type="caution">
    <text evidence="1">The sequence shown here is derived from an EMBL/GenBank/DDBJ whole genome shotgun (WGS) entry which is preliminary data.</text>
</comment>
<evidence type="ECO:0000313" key="2">
    <source>
        <dbReference type="Proteomes" id="UP001169760"/>
    </source>
</evidence>
<organism evidence="1 2">
    <name type="scientific">Saccharophagus degradans</name>
    <dbReference type="NCBI Taxonomy" id="86304"/>
    <lineage>
        <taxon>Bacteria</taxon>
        <taxon>Pseudomonadati</taxon>
        <taxon>Pseudomonadota</taxon>
        <taxon>Gammaproteobacteria</taxon>
        <taxon>Cellvibrionales</taxon>
        <taxon>Cellvibrionaceae</taxon>
        <taxon>Saccharophagus</taxon>
    </lineage>
</organism>
<dbReference type="Proteomes" id="UP001169760">
    <property type="component" value="Unassembled WGS sequence"/>
</dbReference>
<sequence length="191" mass="21220">MPKLFFLRPASFIPAQLCLMALLIVGLASCGKKVELKDPKHYQKGPISFNYPANWSIDQEQADEDIQYIVIESPGSGLFVVQAHTSAYAMDLNDFAEWFSEEAAANMPIVKRSIGEFTPIEALPSKTLKAGIAEDFSISLFGQQVPHKAAYYLAEEGDLHAFIITQYREDISTELAPGYKLIFDTLKVAPQ</sequence>